<gene>
    <name evidence="2" type="ORF">Tdes44962_MAKER08158</name>
</gene>
<feature type="region of interest" description="Disordered" evidence="1">
    <location>
        <begin position="1"/>
        <end position="21"/>
    </location>
</feature>
<organism evidence="2 3">
    <name type="scientific">Teratosphaeria destructans</name>
    <dbReference type="NCBI Taxonomy" id="418781"/>
    <lineage>
        <taxon>Eukaryota</taxon>
        <taxon>Fungi</taxon>
        <taxon>Dikarya</taxon>
        <taxon>Ascomycota</taxon>
        <taxon>Pezizomycotina</taxon>
        <taxon>Dothideomycetes</taxon>
        <taxon>Dothideomycetidae</taxon>
        <taxon>Mycosphaerellales</taxon>
        <taxon>Teratosphaeriaceae</taxon>
        <taxon>Teratosphaeria</taxon>
    </lineage>
</organism>
<evidence type="ECO:0000313" key="3">
    <source>
        <dbReference type="Proteomes" id="UP001138500"/>
    </source>
</evidence>
<feature type="compositionally biased region" description="Acidic residues" evidence="1">
    <location>
        <begin position="1"/>
        <end position="10"/>
    </location>
</feature>
<evidence type="ECO:0000256" key="1">
    <source>
        <dbReference type="SAM" id="MobiDB-lite"/>
    </source>
</evidence>
<dbReference type="AlphaFoldDB" id="A0A9W7SXB1"/>
<name>A0A9W7SXB1_9PEZI</name>
<reference evidence="2 3" key="2">
    <citation type="journal article" date="2021" name="Curr. Genet.">
        <title>Genetic response to nitrogen starvation in the aggressive Eucalyptus foliar pathogen Teratosphaeria destructans.</title>
        <authorList>
            <person name="Havenga M."/>
            <person name="Wingfield B.D."/>
            <person name="Wingfield M.J."/>
            <person name="Dreyer L.L."/>
            <person name="Roets F."/>
            <person name="Aylward J."/>
        </authorList>
    </citation>
    <scope>NUCLEOTIDE SEQUENCE [LARGE SCALE GENOMIC DNA]</scope>
    <source>
        <strain evidence="2">CMW44962</strain>
    </source>
</reference>
<keyword evidence="3" id="KW-1185">Reference proteome</keyword>
<comment type="caution">
    <text evidence="2">The sequence shown here is derived from an EMBL/GenBank/DDBJ whole genome shotgun (WGS) entry which is preliminary data.</text>
</comment>
<accession>A0A9W7SXB1</accession>
<sequence length="117" mass="11952">MGEDEPEVGEEGGGGVAASEQDVEEFAADADGVRGLADELVDEDIALGGVGFFVLGEEERTFGEAFADVGVDEVVDEGAVLVELRPFLPADQQRGEDAVAGELADVVLRAAEGGGEA</sequence>
<proteinExistence type="predicted"/>
<evidence type="ECO:0000313" key="2">
    <source>
        <dbReference type="EMBL" id="KAH9838839.1"/>
    </source>
</evidence>
<reference evidence="2 3" key="1">
    <citation type="journal article" date="2018" name="IMA Fungus">
        <title>IMA Genome-F 10: Nine draft genome sequences of Claviceps purpurea s.lat., including C. arundinis, C. humidiphila, and C. cf. spartinae, pseudomolecules for the pitch canker pathogen Fusarium circinatum, draft genome of Davidsoniella eucalypti, Grosmannia galeiformis, Quambalaria eucalypti, and Teratosphaeria destructans.</title>
        <authorList>
            <person name="Wingfield B.D."/>
            <person name="Liu M."/>
            <person name="Nguyen H.D."/>
            <person name="Lane F.A."/>
            <person name="Morgan S.W."/>
            <person name="De Vos L."/>
            <person name="Wilken P.M."/>
            <person name="Duong T.A."/>
            <person name="Aylward J."/>
            <person name="Coetzee M.P."/>
            <person name="Dadej K."/>
            <person name="De Beer Z.W."/>
            <person name="Findlay W."/>
            <person name="Havenga M."/>
            <person name="Kolarik M."/>
            <person name="Menzies J.G."/>
            <person name="Naidoo K."/>
            <person name="Pochopski O."/>
            <person name="Shoukouhi P."/>
            <person name="Santana Q.C."/>
            <person name="Seifert K.A."/>
            <person name="Soal N."/>
            <person name="Steenkamp E.T."/>
            <person name="Tatham C.T."/>
            <person name="van der Nest M.A."/>
            <person name="Wingfield M.J."/>
        </authorList>
    </citation>
    <scope>NUCLEOTIDE SEQUENCE [LARGE SCALE GENOMIC DNA]</scope>
    <source>
        <strain evidence="2">CMW44962</strain>
    </source>
</reference>
<dbReference type="EMBL" id="RIBY02000691">
    <property type="protein sequence ID" value="KAH9838839.1"/>
    <property type="molecule type" value="Genomic_DNA"/>
</dbReference>
<dbReference type="Proteomes" id="UP001138500">
    <property type="component" value="Unassembled WGS sequence"/>
</dbReference>
<protein>
    <submittedName>
        <fullName evidence="2">Uncharacterized protein</fullName>
    </submittedName>
</protein>